<dbReference type="SUPFAM" id="SSF51120">
    <property type="entry name" value="beta-Roll"/>
    <property type="match status" value="1"/>
</dbReference>
<reference evidence="1 2" key="1">
    <citation type="submission" date="2016-07" db="EMBL/GenBank/DDBJ databases">
        <title>Comparative genomics of the Campylobacter concisus group.</title>
        <authorList>
            <person name="Miller W.G."/>
            <person name="Yee E."/>
            <person name="Chapman M.H."/>
            <person name="Huynh S."/>
            <person name="Bono J.L."/>
            <person name="On S.L.W."/>
            <person name="StLeger J."/>
            <person name="Foster G."/>
            <person name="Parker C.T."/>
        </authorList>
    </citation>
    <scope>NUCLEOTIDE SEQUENCE [LARGE SCALE GENOMIC DNA]</scope>
    <source>
        <strain evidence="1 2">ATCC 33238</strain>
    </source>
</reference>
<evidence type="ECO:0000313" key="2">
    <source>
        <dbReference type="Proteomes" id="UP000502377"/>
    </source>
</evidence>
<evidence type="ECO:0000313" key="1">
    <source>
        <dbReference type="EMBL" id="QCD46672.1"/>
    </source>
</evidence>
<dbReference type="Proteomes" id="UP000502377">
    <property type="component" value="Chromosome"/>
</dbReference>
<dbReference type="EMBL" id="CP012543">
    <property type="protein sequence ID" value="QCD46672.1"/>
    <property type="molecule type" value="Genomic_DNA"/>
</dbReference>
<dbReference type="RefSeq" id="WP_002945741.1">
    <property type="nucleotide sequence ID" value="NZ_CP012543.1"/>
</dbReference>
<proteinExistence type="predicted"/>
<name>A0A6G5QM65_CAMRE</name>
<sequence length="621" mass="72001">MEIEIKVTLEELMDPKVITNIYLYGQKTTPSKEELANEKFIGRKDEVKVTVNKEYIEEFMKTYGRFANASKIKVVQRFFNEDTPLMPGIYSREKFAYGKSKKEAEGNLEEYIHAYQHIYFKGNNNEEWARRTYILNSQGYAINKFAKFIVTKDGERYIENLTLLPLMDNFDFSSKNWLAILGNYAYLEDDIDPYRIGKRFDIEFPSSVDLKEVYTNNKPYTRSEFEYDQNRHAQEYSRINTVNVLKPILNIVDELWESGVTQFIDDKGKVIIYGTNDSETISGVKSSARHLFKYYLENQDKGVTIIGGKGEDKILGTTSGDDTLYSSGISELEDNASDTLKGFGGFDTYIVGDKDIIEDSDGKGRVLFDGVELKGGIYDKNKDAYIGSNQEEYKIENKNAKTTTLTVTMKNGKKLTIMEFDKNFRDNERGFLGIVLKDDTQNNKKYRYDGITFFFEGHAFSGYSDYFGRNLTQLSVFVCFDFLGNARRGMQFSLEDGKMIGPKMDDESGDWEDGGSMYLTKNNMRVSTSKFQSIPSFYEMFEGVFNDFNKNADHYYISYNEFYFKLDEKAIRYSDFKTPYDIFYSFALQVYEDYVSSGYGKTYDYFNKTCSFYQAIEDEIE</sequence>
<organism evidence="1 2">
    <name type="scientific">Campylobacter rectus</name>
    <name type="common">Wolinella recta</name>
    <dbReference type="NCBI Taxonomy" id="203"/>
    <lineage>
        <taxon>Bacteria</taxon>
        <taxon>Pseudomonadati</taxon>
        <taxon>Campylobacterota</taxon>
        <taxon>Epsilonproteobacteria</taxon>
        <taxon>Campylobacterales</taxon>
        <taxon>Campylobacteraceae</taxon>
        <taxon>Campylobacter</taxon>
    </lineage>
</organism>
<gene>
    <name evidence="1" type="ORF">CRECT_1004</name>
</gene>
<dbReference type="InterPro" id="IPR011049">
    <property type="entry name" value="Serralysin-like_metalloprot_C"/>
</dbReference>
<dbReference type="AlphaFoldDB" id="A0A6G5QM65"/>
<protein>
    <submittedName>
        <fullName evidence="1">Uncharacterized protein</fullName>
    </submittedName>
</protein>
<accession>A0A6G5QM65</accession>
<dbReference type="KEGG" id="crx:CRECT_1004"/>